<dbReference type="InterPro" id="IPR003776">
    <property type="entry name" value="YcaO-like_dom"/>
</dbReference>
<name>A0ABV8EB16_9HYPH</name>
<dbReference type="RefSeq" id="WP_247262356.1">
    <property type="nucleotide sequence ID" value="NZ_JALJQZ010000046.1"/>
</dbReference>
<dbReference type="EMBL" id="JBHSBD010000078">
    <property type="protein sequence ID" value="MFC3969763.1"/>
    <property type="molecule type" value="Genomic_DNA"/>
</dbReference>
<evidence type="ECO:0000259" key="1">
    <source>
        <dbReference type="PROSITE" id="PS51664"/>
    </source>
</evidence>
<reference evidence="3" key="1">
    <citation type="journal article" date="2019" name="Int. J. Syst. Evol. Microbiol.">
        <title>The Global Catalogue of Microorganisms (GCM) 10K type strain sequencing project: providing services to taxonomists for standard genome sequencing and annotation.</title>
        <authorList>
            <consortium name="The Broad Institute Genomics Platform"/>
            <consortium name="The Broad Institute Genome Sequencing Center for Infectious Disease"/>
            <person name="Wu L."/>
            <person name="Ma J."/>
        </authorList>
    </citation>
    <scope>NUCLEOTIDE SEQUENCE [LARGE SCALE GENOMIC DNA]</scope>
    <source>
        <strain evidence="3">TBRC 5781</strain>
    </source>
</reference>
<comment type="caution">
    <text evidence="2">The sequence shown here is derived from an EMBL/GenBank/DDBJ whole genome shotgun (WGS) entry which is preliminary data.</text>
</comment>
<sequence length="412" mass="45118">MSRQRLRLTHLHPSPPAFTKAKKYLILRTCSPAETYAKVAASLSRLGITRVARQTGLDCLGIPVWCAFTPNAKSIVIANGKGLDDDSARTSAVMEAVERSIASQAACETMRASTADLRRIGQNFDRLDCLLAPGSNVLQDDEIIDWALAKDLLTGTYVCLPHEAVTMDRTILRPRYWQSSDGLASGNTQAEAILHGLLERVERDALTLWEVTRSPLRYEERIDPEASGSEMAGLLRRIQQAQMQIAIFDITNDTGIPVACAMLGPQRLDGRGLRHVDVTLGAGAGLTLEAAAIRAVTEAAQSRMTFIAGARDDLFPELYQRPLSDEHKRAFESQSVASLSDFRLADVRSPDEALDLILSTLQESGQKKLYAVDLTPGWLPVSVVKVVAPDLENPEGERRTRYGARALSKALQ</sequence>
<dbReference type="Pfam" id="PF02624">
    <property type="entry name" value="YcaO"/>
    <property type="match status" value="1"/>
</dbReference>
<dbReference type="PANTHER" id="PTHR37809:SF1">
    <property type="entry name" value="RIBOSOMAL PROTEIN S12 METHYLTHIOTRANSFERASE ACCESSORY FACTOR YCAO"/>
    <property type="match status" value="1"/>
</dbReference>
<dbReference type="Gene3D" id="3.30.1330.230">
    <property type="match status" value="1"/>
</dbReference>
<dbReference type="PANTHER" id="PTHR37809">
    <property type="entry name" value="RIBOSOMAL PROTEIN S12 METHYLTHIOTRANSFERASE ACCESSORY FACTOR YCAO"/>
    <property type="match status" value="1"/>
</dbReference>
<dbReference type="PROSITE" id="PS51664">
    <property type="entry name" value="YCAO"/>
    <property type="match status" value="1"/>
</dbReference>
<accession>A0ABV8EB16</accession>
<feature type="domain" description="YcaO" evidence="1">
    <location>
        <begin position="80"/>
        <end position="412"/>
    </location>
</feature>
<organism evidence="2 3">
    <name type="scientific">Rhizobium lemnae</name>
    <dbReference type="NCBI Taxonomy" id="1214924"/>
    <lineage>
        <taxon>Bacteria</taxon>
        <taxon>Pseudomonadati</taxon>
        <taxon>Pseudomonadota</taxon>
        <taxon>Alphaproteobacteria</taxon>
        <taxon>Hyphomicrobiales</taxon>
        <taxon>Rhizobiaceae</taxon>
        <taxon>Rhizobium/Agrobacterium group</taxon>
        <taxon>Rhizobium</taxon>
    </lineage>
</organism>
<evidence type="ECO:0000313" key="3">
    <source>
        <dbReference type="Proteomes" id="UP001595697"/>
    </source>
</evidence>
<keyword evidence="3" id="KW-1185">Reference proteome</keyword>
<dbReference type="NCBIfam" id="TIGR00702">
    <property type="entry name" value="YcaO-type kinase domain"/>
    <property type="match status" value="1"/>
</dbReference>
<protein>
    <submittedName>
        <fullName evidence="2">YcaO-like family protein</fullName>
    </submittedName>
</protein>
<dbReference type="Proteomes" id="UP001595697">
    <property type="component" value="Unassembled WGS sequence"/>
</dbReference>
<gene>
    <name evidence="2" type="ORF">ACFOVS_16820</name>
</gene>
<evidence type="ECO:0000313" key="2">
    <source>
        <dbReference type="EMBL" id="MFC3969763.1"/>
    </source>
</evidence>
<proteinExistence type="predicted"/>